<reference evidence="1" key="1">
    <citation type="submission" date="2022-10" db="EMBL/GenBank/DDBJ databases">
        <title>Complete genome sequence of Schlegelella aquatica LMG 23380.</title>
        <authorList>
            <person name="Musilova J."/>
            <person name="Kourilova X."/>
            <person name="Bezdicek M."/>
            <person name="Hermankova K."/>
            <person name="Obruca S."/>
            <person name="Sedlar K."/>
        </authorList>
    </citation>
    <scope>NUCLEOTIDE SEQUENCE</scope>
    <source>
        <strain evidence="1">LMG 23380</strain>
    </source>
</reference>
<dbReference type="EMBL" id="CP110257">
    <property type="protein sequence ID" value="UZD53866.1"/>
    <property type="molecule type" value="Genomic_DNA"/>
</dbReference>
<dbReference type="Pfam" id="PF05751">
    <property type="entry name" value="FixH"/>
    <property type="match status" value="1"/>
</dbReference>
<evidence type="ECO:0000313" key="1">
    <source>
        <dbReference type="EMBL" id="UZD53866.1"/>
    </source>
</evidence>
<gene>
    <name evidence="1" type="ORF">OMP39_09175</name>
</gene>
<dbReference type="Proteomes" id="UP001163266">
    <property type="component" value="Chromosome"/>
</dbReference>
<dbReference type="RefSeq" id="WP_264891436.1">
    <property type="nucleotide sequence ID" value="NZ_CP110257.1"/>
</dbReference>
<proteinExistence type="predicted"/>
<evidence type="ECO:0000313" key="2">
    <source>
        <dbReference type="Proteomes" id="UP001163266"/>
    </source>
</evidence>
<sequence length="95" mass="10274">MKTLEPSKTQPRAWWREPMMWLVVGGPAAVILAGVATLVLAVSRPDPVVDPDYYRRGLEINKTMAERQAAASEAPAVRPALEVRNHAATGGTPGR</sequence>
<accession>A0ABY6MMX5</accession>
<keyword evidence="2" id="KW-1185">Reference proteome</keyword>
<dbReference type="InterPro" id="IPR008620">
    <property type="entry name" value="FixH"/>
</dbReference>
<protein>
    <submittedName>
        <fullName evidence="1">FixH family protein</fullName>
    </submittedName>
</protein>
<organism evidence="1 2">
    <name type="scientific">Caldimonas aquatica</name>
    <dbReference type="NCBI Taxonomy" id="376175"/>
    <lineage>
        <taxon>Bacteria</taxon>
        <taxon>Pseudomonadati</taxon>
        <taxon>Pseudomonadota</taxon>
        <taxon>Betaproteobacteria</taxon>
        <taxon>Burkholderiales</taxon>
        <taxon>Sphaerotilaceae</taxon>
        <taxon>Caldimonas</taxon>
    </lineage>
</organism>
<name>A0ABY6MMX5_9BURK</name>